<dbReference type="Gene3D" id="3.80.10.10">
    <property type="entry name" value="Ribonuclease Inhibitor"/>
    <property type="match status" value="1"/>
</dbReference>
<evidence type="ECO:0000313" key="3">
    <source>
        <dbReference type="Proteomes" id="UP000824890"/>
    </source>
</evidence>
<dbReference type="Proteomes" id="UP000824890">
    <property type="component" value="Unassembled WGS sequence"/>
</dbReference>
<dbReference type="EMBL" id="JAGKQM010000235">
    <property type="protein sequence ID" value="KAH0854825.1"/>
    <property type="molecule type" value="Genomic_DNA"/>
</dbReference>
<dbReference type="InterPro" id="IPR055294">
    <property type="entry name" value="FBL60-like"/>
</dbReference>
<dbReference type="InterPro" id="IPR006566">
    <property type="entry name" value="FBD"/>
</dbReference>
<evidence type="ECO:0000313" key="2">
    <source>
        <dbReference type="EMBL" id="KAH0854825.1"/>
    </source>
</evidence>
<proteinExistence type="predicted"/>
<keyword evidence="3" id="KW-1185">Reference proteome</keyword>
<organism evidence="2 3">
    <name type="scientific">Brassica napus</name>
    <name type="common">Rape</name>
    <dbReference type="NCBI Taxonomy" id="3708"/>
    <lineage>
        <taxon>Eukaryota</taxon>
        <taxon>Viridiplantae</taxon>
        <taxon>Streptophyta</taxon>
        <taxon>Embryophyta</taxon>
        <taxon>Tracheophyta</taxon>
        <taxon>Spermatophyta</taxon>
        <taxon>Magnoliopsida</taxon>
        <taxon>eudicotyledons</taxon>
        <taxon>Gunneridae</taxon>
        <taxon>Pentapetalae</taxon>
        <taxon>rosids</taxon>
        <taxon>malvids</taxon>
        <taxon>Brassicales</taxon>
        <taxon>Brassicaceae</taxon>
        <taxon>Brassiceae</taxon>
        <taxon>Brassica</taxon>
    </lineage>
</organism>
<dbReference type="PANTHER" id="PTHR31293">
    <property type="entry name" value="RNI-LIKE SUPERFAMILY PROTEIN"/>
    <property type="match status" value="1"/>
</dbReference>
<dbReference type="PANTHER" id="PTHR31293:SF16">
    <property type="entry name" value="RNI-LIKE SUPERFAMILY PROTEIN"/>
    <property type="match status" value="1"/>
</dbReference>
<reference evidence="2 3" key="1">
    <citation type="submission" date="2021-05" db="EMBL/GenBank/DDBJ databases">
        <title>Genome Assembly of Synthetic Allotetraploid Brassica napus Reveals Homoeologous Exchanges between Subgenomes.</title>
        <authorList>
            <person name="Davis J.T."/>
        </authorList>
    </citation>
    <scope>NUCLEOTIDE SEQUENCE [LARGE SCALE GENOMIC DNA]</scope>
    <source>
        <strain evidence="3">cv. Da-Ae</strain>
        <tissue evidence="2">Seedling</tissue>
    </source>
</reference>
<dbReference type="InterPro" id="IPR032675">
    <property type="entry name" value="LRR_dom_sf"/>
</dbReference>
<sequence>EWPRDSKVSRRPNIIPPRCSTFTQSEIDLDHPFIHPSSSSPGREQILTSSDLRFFLLAMRATLHQHSLKCIPFLNQTPSTVGYATSCNAALFTDFTCEDTEEDSYQLPRELFLSRTLVKLNLRSEHCVDWWWPGGIWSDSLALGVLKSLSIDSDLIFCGEVEEFIPSFTALEELRMGSMEWRESDVTVSSATLRTMSLHGTGCEEFVNPTSVSFDTPNLRVLSYYDLVAEDYPLVNMKKLCDATINLILTDKQVKRLREPNNEFWEEEEDEVEDEGNVLVNFLMNGIQNVQKLSFTADTLEVLSQCCDTMPVFNNLKFLGITSEEGRGWQAMPALLKNCPRLETIILEGLLHYVTDKCGDACPCISREGKGRSLRACPVNRLEIQGFRATMKEMTMIKHFLDYFPGLKRLDVVIEDNEPTQLRNPELSKCVKEMFSLYSRLYPSCSVELMVSSFLQKKWRAQGHI</sequence>
<name>A0ABQ7XFT0_BRANA</name>
<gene>
    <name evidence="2" type="ORF">HID58_037138</name>
</gene>
<comment type="caution">
    <text evidence="2">The sequence shown here is derived from an EMBL/GenBank/DDBJ whole genome shotgun (WGS) entry which is preliminary data.</text>
</comment>
<dbReference type="SMART" id="SM00579">
    <property type="entry name" value="FBD"/>
    <property type="match status" value="1"/>
</dbReference>
<protein>
    <recommendedName>
        <fullName evidence="1">FBD domain-containing protein</fullName>
    </recommendedName>
</protein>
<accession>A0ABQ7XFT0</accession>
<dbReference type="SUPFAM" id="SSF52047">
    <property type="entry name" value="RNI-like"/>
    <property type="match status" value="1"/>
</dbReference>
<feature type="non-terminal residue" evidence="2">
    <location>
        <position position="1"/>
    </location>
</feature>
<feature type="domain" description="FBD" evidence="1">
    <location>
        <begin position="372"/>
        <end position="450"/>
    </location>
</feature>
<evidence type="ECO:0000259" key="1">
    <source>
        <dbReference type="SMART" id="SM00579"/>
    </source>
</evidence>